<organism evidence="2 3">
    <name type="scientific">Nannochloropsis salina CCMP1776</name>
    <dbReference type="NCBI Taxonomy" id="1027361"/>
    <lineage>
        <taxon>Eukaryota</taxon>
        <taxon>Sar</taxon>
        <taxon>Stramenopiles</taxon>
        <taxon>Ochrophyta</taxon>
        <taxon>Eustigmatophyceae</taxon>
        <taxon>Eustigmatales</taxon>
        <taxon>Monodopsidaceae</taxon>
        <taxon>Microchloropsis</taxon>
        <taxon>Microchloropsis salina</taxon>
    </lineage>
</organism>
<gene>
    <name evidence="2" type="ORF">NSK_007175</name>
</gene>
<evidence type="ECO:0000313" key="2">
    <source>
        <dbReference type="EMBL" id="TFJ81504.1"/>
    </source>
</evidence>
<comment type="caution">
    <text evidence="2">The sequence shown here is derived from an EMBL/GenBank/DDBJ whole genome shotgun (WGS) entry which is preliminary data.</text>
</comment>
<dbReference type="EMBL" id="SDOX01000126">
    <property type="protein sequence ID" value="TFJ81504.1"/>
    <property type="molecule type" value="Genomic_DNA"/>
</dbReference>
<feature type="region of interest" description="Disordered" evidence="1">
    <location>
        <begin position="213"/>
        <end position="233"/>
    </location>
</feature>
<feature type="compositionally biased region" description="Low complexity" evidence="1">
    <location>
        <begin position="31"/>
        <end position="41"/>
    </location>
</feature>
<proteinExistence type="predicted"/>
<name>A0A4D9CSJ5_9STRA</name>
<protein>
    <submittedName>
        <fullName evidence="2">Uncharacterized protein</fullName>
    </submittedName>
</protein>
<dbReference type="Proteomes" id="UP000355283">
    <property type="component" value="Unassembled WGS sequence"/>
</dbReference>
<evidence type="ECO:0000256" key="1">
    <source>
        <dbReference type="SAM" id="MobiDB-lite"/>
    </source>
</evidence>
<dbReference type="AlphaFoldDB" id="A0A4D9CSJ5"/>
<keyword evidence="3" id="KW-1185">Reference proteome</keyword>
<feature type="region of interest" description="Disordered" evidence="1">
    <location>
        <begin position="65"/>
        <end position="101"/>
    </location>
</feature>
<accession>A0A4D9CSJ5</accession>
<sequence>MASTGSATTFFSRRVSPAVLSKLKAGGTGSAGATARSSTGSQLPPETSEAQARCATVLYREQRAAMLQEKASSTSTPPSTSPHPVPPTNHIHTPASLPPHAAPMTPLVVAASPFAHTHSRSAADLHRERRQALKDSGVPLHAATPALLLASAASRTRAGGRSREGGKEGKWGGWLGGWGLVMAGLGGVAMYAGGVEEGTLAGTAVAKGILFPSSSGSSPPSSPPSSLPTLPAFDAGLSASQPVWLQRPRGL</sequence>
<reference evidence="2 3" key="1">
    <citation type="submission" date="2019-01" db="EMBL/GenBank/DDBJ databases">
        <title>Nuclear Genome Assembly of the Microalgal Biofuel strain Nannochloropsis salina CCMP1776.</title>
        <authorList>
            <person name="Hovde B."/>
        </authorList>
    </citation>
    <scope>NUCLEOTIDE SEQUENCE [LARGE SCALE GENOMIC DNA]</scope>
    <source>
        <strain evidence="2 3">CCMP1776</strain>
    </source>
</reference>
<evidence type="ECO:0000313" key="3">
    <source>
        <dbReference type="Proteomes" id="UP000355283"/>
    </source>
</evidence>
<feature type="region of interest" description="Disordered" evidence="1">
    <location>
        <begin position="24"/>
        <end position="51"/>
    </location>
</feature>